<keyword evidence="6" id="KW-0963">Cytoplasm</keyword>
<dbReference type="Gene3D" id="3.30.420.40">
    <property type="match status" value="2"/>
</dbReference>
<evidence type="ECO:0000256" key="18">
    <source>
        <dbReference type="ARBA" id="ARBA00063447"/>
    </source>
</evidence>
<evidence type="ECO:0000256" key="19">
    <source>
        <dbReference type="ARBA" id="ARBA00067592"/>
    </source>
</evidence>
<evidence type="ECO:0000313" key="23">
    <source>
        <dbReference type="EMBL" id="KAI5949788.1"/>
    </source>
</evidence>
<dbReference type="Gene3D" id="3.10.330.20">
    <property type="match status" value="1"/>
</dbReference>
<dbReference type="PRINTS" id="PR00190">
    <property type="entry name" value="ACTIN"/>
</dbReference>
<keyword evidence="15" id="KW-0539">Nucleus</keyword>
<evidence type="ECO:0000256" key="13">
    <source>
        <dbReference type="ARBA" id="ARBA00023203"/>
    </source>
</evidence>
<dbReference type="AlphaFoldDB" id="A0AAD5BBT6"/>
<dbReference type="GO" id="GO:0160107">
    <property type="term" value="F:tRNA (adenine(58)-N1)-methyltransferase activity"/>
    <property type="evidence" value="ECO:0007669"/>
    <property type="project" value="UniProtKB-EC"/>
</dbReference>
<dbReference type="EC" id="2.1.1.220" evidence="4"/>
<comment type="subcellular location">
    <subcellularLocation>
        <location evidence="2">Cytoplasm</location>
        <location evidence="2">Cytoskeleton</location>
    </subcellularLocation>
    <subcellularLocation>
        <location evidence="1">Nucleus</location>
    </subcellularLocation>
</comment>
<keyword evidence="13" id="KW-0009">Actin-binding</keyword>
<keyword evidence="7" id="KW-0489">Methyltransferase</keyword>
<dbReference type="GO" id="GO:0031515">
    <property type="term" value="C:tRNA (m1A) methyltransferase complex"/>
    <property type="evidence" value="ECO:0007669"/>
    <property type="project" value="InterPro"/>
</dbReference>
<feature type="region of interest" description="Disordered" evidence="21">
    <location>
        <begin position="262"/>
        <end position="304"/>
    </location>
</feature>
<keyword evidence="12" id="KW-0067">ATP-binding</keyword>
<evidence type="ECO:0000256" key="7">
    <source>
        <dbReference type="ARBA" id="ARBA00022603"/>
    </source>
</evidence>
<dbReference type="PROSITE" id="PS51620">
    <property type="entry name" value="SAM_TRM61"/>
    <property type="match status" value="1"/>
</dbReference>
<dbReference type="FunFam" id="3.10.330.20:FF:000002">
    <property type="entry name" value="tRNA (adenine(58)-N(1))-methyltransferase catalytic subunit TRMT61A"/>
    <property type="match status" value="1"/>
</dbReference>
<dbReference type="Pfam" id="PF00022">
    <property type="entry name" value="Actin"/>
    <property type="match status" value="1"/>
</dbReference>
<evidence type="ECO:0000256" key="4">
    <source>
        <dbReference type="ARBA" id="ARBA00012796"/>
    </source>
</evidence>
<comment type="caution">
    <text evidence="23">The sequence shown here is derived from an EMBL/GenBank/DDBJ whole genome shotgun (WGS) entry which is preliminary data.</text>
</comment>
<keyword evidence="14" id="KW-0206">Cytoskeleton</keyword>
<dbReference type="PANTHER" id="PTHR11937">
    <property type="entry name" value="ACTIN"/>
    <property type="match status" value="1"/>
</dbReference>
<dbReference type="Gene3D" id="3.90.640.10">
    <property type="entry name" value="Actin, Chain A, domain 4"/>
    <property type="match status" value="1"/>
</dbReference>
<comment type="function">
    <text evidence="17">Catalytic subunit of tRNA (adenine-N(1)-)-methyltransferase, which catalyzes the formation of N(1)-methyladenine at position 58 (m1A58) in initiator methionyl-tRNA.</text>
</comment>
<comment type="subunit">
    <text evidence="18">Heterotetramer; composed of two copies of TRM6 and two copies of TRM61.</text>
</comment>
<dbReference type="CDD" id="cd10220">
    <property type="entry name" value="ASKHA_NBD_Arp2"/>
    <property type="match status" value="1"/>
</dbReference>
<evidence type="ECO:0000259" key="22">
    <source>
        <dbReference type="Pfam" id="PF08704"/>
    </source>
</evidence>
<dbReference type="InterPro" id="IPR020902">
    <property type="entry name" value="Actin/actin-like_CS"/>
</dbReference>
<evidence type="ECO:0000256" key="10">
    <source>
        <dbReference type="ARBA" id="ARBA00022694"/>
    </source>
</evidence>
<dbReference type="GeneID" id="76152655"/>
<dbReference type="SUPFAM" id="SSF53067">
    <property type="entry name" value="Actin-like ATPase domain"/>
    <property type="match status" value="2"/>
</dbReference>
<accession>A0AAD5BBT6</accession>
<dbReference type="GO" id="GO:0005634">
    <property type="term" value="C:nucleus"/>
    <property type="evidence" value="ECO:0007669"/>
    <property type="project" value="UniProtKB-SubCell"/>
</dbReference>
<protein>
    <recommendedName>
        <fullName evidence="5">tRNA (adenine(58)-N(1))-methyltransferase catalytic subunit TRM61</fullName>
        <ecNumber evidence="4">2.1.1.220</ecNumber>
    </recommendedName>
    <alternativeName>
        <fullName evidence="19">tRNA (adenine(58)-N(1))-methyltransferase catalytic subunit trm61</fullName>
    </alternativeName>
    <alternativeName>
        <fullName evidence="16 20">tRNA(m1A58)-methyltransferase subunit TRM61</fullName>
    </alternativeName>
</protein>
<organism evidence="23 24">
    <name type="scientific">Candida theae</name>
    <dbReference type="NCBI Taxonomy" id="1198502"/>
    <lineage>
        <taxon>Eukaryota</taxon>
        <taxon>Fungi</taxon>
        <taxon>Dikarya</taxon>
        <taxon>Ascomycota</taxon>
        <taxon>Saccharomycotina</taxon>
        <taxon>Pichiomycetes</taxon>
        <taxon>Debaryomycetaceae</taxon>
        <taxon>Candida/Lodderomyces clade</taxon>
        <taxon>Candida</taxon>
    </lineage>
</organism>
<keyword evidence="9" id="KW-0949">S-adenosyl-L-methionine</keyword>
<dbReference type="InterPro" id="IPR029063">
    <property type="entry name" value="SAM-dependent_MTases_sf"/>
</dbReference>
<evidence type="ECO:0000256" key="5">
    <source>
        <dbReference type="ARBA" id="ARBA00015963"/>
    </source>
</evidence>
<dbReference type="SUPFAM" id="SSF53335">
    <property type="entry name" value="S-adenosyl-L-methionine-dependent methyltransferases"/>
    <property type="match status" value="1"/>
</dbReference>
<evidence type="ECO:0000256" key="14">
    <source>
        <dbReference type="ARBA" id="ARBA00023212"/>
    </source>
</evidence>
<evidence type="ECO:0000256" key="15">
    <source>
        <dbReference type="ARBA" id="ARBA00023242"/>
    </source>
</evidence>
<dbReference type="Gene3D" id="3.40.50.150">
    <property type="entry name" value="Vaccinia Virus protein VP39"/>
    <property type="match status" value="1"/>
</dbReference>
<dbReference type="Pfam" id="PF08704">
    <property type="entry name" value="GCD14"/>
    <property type="match status" value="1"/>
</dbReference>
<evidence type="ECO:0000256" key="21">
    <source>
        <dbReference type="SAM" id="MobiDB-lite"/>
    </source>
</evidence>
<dbReference type="GO" id="GO:0005856">
    <property type="term" value="C:cytoskeleton"/>
    <property type="evidence" value="ECO:0007669"/>
    <property type="project" value="UniProtKB-SubCell"/>
</dbReference>
<dbReference type="GO" id="GO:0003779">
    <property type="term" value="F:actin binding"/>
    <property type="evidence" value="ECO:0007669"/>
    <property type="project" value="UniProtKB-KW"/>
</dbReference>
<reference evidence="23 24" key="1">
    <citation type="journal article" date="2022" name="DNA Res.">
        <title>Genome analysis of five recently described species of the CUG-Ser clade uncovers Candida theae as a new hybrid lineage with pathogenic potential in the Candida parapsilosis species complex.</title>
        <authorList>
            <person name="Mixao V."/>
            <person name="Del Olmo V."/>
            <person name="Hegedusova E."/>
            <person name="Saus E."/>
            <person name="Pryszcz L."/>
            <person name="Cillingova A."/>
            <person name="Nosek J."/>
            <person name="Gabaldon T."/>
        </authorList>
    </citation>
    <scope>NUCLEOTIDE SEQUENCE [LARGE SCALE GENOMIC DNA]</scope>
    <source>
        <strain evidence="23 24">CBS 12239</strain>
    </source>
</reference>
<keyword evidence="10" id="KW-0819">tRNA processing</keyword>
<proteinExistence type="inferred from homology"/>
<evidence type="ECO:0000256" key="17">
    <source>
        <dbReference type="ARBA" id="ARBA00054081"/>
    </source>
</evidence>
<dbReference type="RefSeq" id="XP_051606943.1">
    <property type="nucleotide sequence ID" value="XM_051754140.1"/>
</dbReference>
<evidence type="ECO:0000256" key="8">
    <source>
        <dbReference type="ARBA" id="ARBA00022679"/>
    </source>
</evidence>
<keyword evidence="11" id="KW-0547">Nucleotide-binding</keyword>
<evidence type="ECO:0000313" key="24">
    <source>
        <dbReference type="Proteomes" id="UP001204833"/>
    </source>
</evidence>
<dbReference type="InterPro" id="IPR043129">
    <property type="entry name" value="ATPase_NBD"/>
</dbReference>
<evidence type="ECO:0000256" key="6">
    <source>
        <dbReference type="ARBA" id="ARBA00022490"/>
    </source>
</evidence>
<dbReference type="PROSITE" id="PS01132">
    <property type="entry name" value="ACTINS_ACT_LIKE"/>
    <property type="match status" value="1"/>
</dbReference>
<dbReference type="SMART" id="SM00268">
    <property type="entry name" value="ACTIN"/>
    <property type="match status" value="1"/>
</dbReference>
<gene>
    <name evidence="23" type="ORF">KGF57_004611</name>
</gene>
<dbReference type="GO" id="GO:0005524">
    <property type="term" value="F:ATP binding"/>
    <property type="evidence" value="ECO:0007669"/>
    <property type="project" value="UniProtKB-KW"/>
</dbReference>
<feature type="domain" description="tRNA (adenine(58)-N(1))-methyltransferase catalytic subunit TRM61 C-terminal" evidence="22">
    <location>
        <begin position="64"/>
        <end position="287"/>
    </location>
</feature>
<dbReference type="GO" id="GO:0034314">
    <property type="term" value="P:Arp2/3 complex-mediated actin nucleation"/>
    <property type="evidence" value="ECO:0007669"/>
    <property type="project" value="UniProtKB-ARBA"/>
</dbReference>
<dbReference type="InterPro" id="IPR004000">
    <property type="entry name" value="Actin"/>
</dbReference>
<name>A0AAD5BBT6_9ASCO</name>
<evidence type="ECO:0000256" key="3">
    <source>
        <dbReference type="ARBA" id="ARBA00010121"/>
    </source>
</evidence>
<evidence type="ECO:0000256" key="9">
    <source>
        <dbReference type="ARBA" id="ARBA00022691"/>
    </source>
</evidence>
<comment type="similarity">
    <text evidence="3">Belongs to the actin family. ARP2 subfamily.</text>
</comment>
<evidence type="ECO:0000256" key="16">
    <source>
        <dbReference type="ARBA" id="ARBA00033309"/>
    </source>
</evidence>
<dbReference type="GO" id="GO:0030488">
    <property type="term" value="P:tRNA methylation"/>
    <property type="evidence" value="ECO:0007669"/>
    <property type="project" value="InterPro"/>
</dbReference>
<dbReference type="InterPro" id="IPR049470">
    <property type="entry name" value="TRM61_C"/>
</dbReference>
<keyword evidence="24" id="KW-1185">Reference proteome</keyword>
<dbReference type="FunFam" id="3.90.640.10:FF:000005">
    <property type="entry name" value="Actin-related protein 2"/>
    <property type="match status" value="1"/>
</dbReference>
<evidence type="ECO:0000256" key="1">
    <source>
        <dbReference type="ARBA" id="ARBA00004123"/>
    </source>
</evidence>
<dbReference type="InterPro" id="IPR014816">
    <property type="entry name" value="tRNA_MeTrfase_Gcd14"/>
</dbReference>
<evidence type="ECO:0000256" key="11">
    <source>
        <dbReference type="ARBA" id="ARBA00022741"/>
    </source>
</evidence>
<dbReference type="Proteomes" id="UP001204833">
    <property type="component" value="Unassembled WGS sequence"/>
</dbReference>
<evidence type="ECO:0000256" key="20">
    <source>
        <dbReference type="ARBA" id="ARBA00077998"/>
    </source>
</evidence>
<sequence length="714" mass="80848">MSFFNYKDHIEEGDLVLAFINRTTIKPIYVKTGEILNTRYGHFLHSSMIGMKYGAQMRGAKGYGFIHLLYPTPEMWTLSLPHRTQIVYTPDSSYIIQRLNVRAGSRVIEAGTGSASFTHSFARTVGESGKVFTFEFHEPRYLEAKTELSDHGLTNTIITHRDVCNGGFNISDDTIDGDMVFLDLPSPWDAIPHLDTVVAKQRQVGICCFSPCIEQVAKTVTALEENGWTNIEMVEIAAKRWEARKEMKRDVNNAINRIKDIQERKQHGIESRRAGHPPQKLAKSEDSFKSARKSAKVKEGEDGSMSSPIGMCDKDFFLVRKCNTNTPTVLDQGTGFVKIGRAGTNFPDYTFPSMVGRPILRAEERNLLVPDDIEIKDIMCGSEASQVRSLLQINYPMENGIIKNWEDMEHLWDYAFYERMKLNPQGQKILLTEPPMNPLKNREMMCQVMFEKYGFDGVYVAIQAVLALYAQGLSSGVVVDSGDGVTHIVPVYESVVLNHLTKRLDVAGRDVTRHLINLLFRRGYAFNRTADFETVRQIKEKLCYVSYDLEFDSKLASETTTLVESYELPDGRVIRVGSERFEAPECLFQPHLVDVEQPGVGETLFNTIQAADVDVRSSLFKAIVLSGGSSMYPGLPSRLEKELKQLWLTRVLRGDASRLDKFKVRIEDPPRRKNMVFIGGAVLANIMADKDHMWISKQEWEEQGPRVLQKLGPR</sequence>
<evidence type="ECO:0000256" key="2">
    <source>
        <dbReference type="ARBA" id="ARBA00004245"/>
    </source>
</evidence>
<feature type="compositionally biased region" description="Basic and acidic residues" evidence="21">
    <location>
        <begin position="262"/>
        <end position="273"/>
    </location>
</feature>
<evidence type="ECO:0000256" key="12">
    <source>
        <dbReference type="ARBA" id="ARBA00022840"/>
    </source>
</evidence>
<dbReference type="FunFam" id="3.30.420.40:FF:000050">
    <property type="entry name" value="Actin, alpha skeletal muscle"/>
    <property type="match status" value="1"/>
</dbReference>
<keyword evidence="8" id="KW-0808">Transferase</keyword>
<dbReference type="EMBL" id="JAIHNG010000162">
    <property type="protein sequence ID" value="KAI5949788.1"/>
    <property type="molecule type" value="Genomic_DNA"/>
</dbReference>